<dbReference type="InterPro" id="IPR043504">
    <property type="entry name" value="Peptidase_S1_PA_chymotrypsin"/>
</dbReference>
<dbReference type="GO" id="GO:0006508">
    <property type="term" value="P:proteolysis"/>
    <property type="evidence" value="ECO:0007669"/>
    <property type="project" value="UniProtKB-KW"/>
</dbReference>
<evidence type="ECO:0000313" key="5">
    <source>
        <dbReference type="EMBL" id="ODS23918.1"/>
    </source>
</evidence>
<evidence type="ECO:0000256" key="2">
    <source>
        <dbReference type="ARBA" id="ARBA00022670"/>
    </source>
</evidence>
<keyword evidence="3" id="KW-0378">Hydrolase</keyword>
<dbReference type="PANTHER" id="PTHR43343">
    <property type="entry name" value="PEPTIDASE S12"/>
    <property type="match status" value="1"/>
</dbReference>
<dbReference type="SUPFAM" id="SSF50494">
    <property type="entry name" value="Trypsin-like serine proteases"/>
    <property type="match status" value="1"/>
</dbReference>
<comment type="similarity">
    <text evidence="1">Belongs to the peptidase S1C family.</text>
</comment>
<name>A0A1D2QQP2_9GAMM</name>
<accession>A0A1D2QQP2</accession>
<dbReference type="GO" id="GO:0004252">
    <property type="term" value="F:serine-type endopeptidase activity"/>
    <property type="evidence" value="ECO:0007669"/>
    <property type="project" value="InterPro"/>
</dbReference>
<dbReference type="EMBL" id="MDLC01000017">
    <property type="protein sequence ID" value="ODS23918.1"/>
    <property type="molecule type" value="Genomic_DNA"/>
</dbReference>
<dbReference type="Pfam" id="PF13365">
    <property type="entry name" value="Trypsin_2"/>
    <property type="match status" value="1"/>
</dbReference>
<gene>
    <name evidence="5" type="ORF">AB835_06240</name>
</gene>
<keyword evidence="2" id="KW-0645">Protease</keyword>
<feature type="chain" id="PRO_5008906556" description="Serine protease" evidence="4">
    <location>
        <begin position="19"/>
        <end position="418"/>
    </location>
</feature>
<organism evidence="5 6">
    <name type="scientific">Candidatus Endobugula sertula</name>
    <name type="common">Bugula neritina bacterial symbiont</name>
    <dbReference type="NCBI Taxonomy" id="62101"/>
    <lineage>
        <taxon>Bacteria</taxon>
        <taxon>Pseudomonadati</taxon>
        <taxon>Pseudomonadota</taxon>
        <taxon>Gammaproteobacteria</taxon>
        <taxon>Cellvibrionales</taxon>
        <taxon>Cellvibrionaceae</taxon>
        <taxon>Candidatus Endobugula</taxon>
    </lineage>
</organism>
<evidence type="ECO:0000256" key="3">
    <source>
        <dbReference type="ARBA" id="ARBA00022801"/>
    </source>
</evidence>
<dbReference type="PRINTS" id="PR00834">
    <property type="entry name" value="PROTEASES2C"/>
</dbReference>
<dbReference type="STRING" id="62101.AB835_06240"/>
<dbReference type="InterPro" id="IPR001940">
    <property type="entry name" value="Peptidase_S1C"/>
</dbReference>
<keyword evidence="4" id="KW-0732">Signal</keyword>
<proteinExistence type="inferred from homology"/>
<comment type="caution">
    <text evidence="5">The sequence shown here is derived from an EMBL/GenBank/DDBJ whole genome shotgun (WGS) entry which is preliminary data.</text>
</comment>
<dbReference type="AlphaFoldDB" id="A0A1D2QQP2"/>
<evidence type="ECO:0000256" key="1">
    <source>
        <dbReference type="ARBA" id="ARBA00010541"/>
    </source>
</evidence>
<evidence type="ECO:0008006" key="7">
    <source>
        <dbReference type="Google" id="ProtNLM"/>
    </source>
</evidence>
<protein>
    <recommendedName>
        <fullName evidence="7">Serine protease</fullName>
    </recommendedName>
</protein>
<dbReference type="InterPro" id="IPR051201">
    <property type="entry name" value="Chloro_Bact_Ser_Proteases"/>
</dbReference>
<dbReference type="Proteomes" id="UP000242502">
    <property type="component" value="Unassembled WGS sequence"/>
</dbReference>
<evidence type="ECO:0000313" key="6">
    <source>
        <dbReference type="Proteomes" id="UP000242502"/>
    </source>
</evidence>
<reference evidence="5 6" key="1">
    <citation type="journal article" date="2016" name="Appl. Environ. Microbiol.">
        <title>Lack of Overt Genome Reduction in the Bryostatin-Producing Bryozoan Symbiont "Candidatus Endobugula sertula".</title>
        <authorList>
            <person name="Miller I.J."/>
            <person name="Vanee N."/>
            <person name="Fong S.S."/>
            <person name="Lim-Fong G.E."/>
            <person name="Kwan J.C."/>
        </authorList>
    </citation>
    <scope>NUCLEOTIDE SEQUENCE [LARGE SCALE GENOMIC DNA]</scope>
    <source>
        <strain evidence="5">AB1-4</strain>
    </source>
</reference>
<dbReference type="Gene3D" id="2.40.10.10">
    <property type="entry name" value="Trypsin-like serine proteases"/>
    <property type="match status" value="2"/>
</dbReference>
<dbReference type="InterPro" id="IPR009003">
    <property type="entry name" value="Peptidase_S1_PA"/>
</dbReference>
<dbReference type="PANTHER" id="PTHR43343:SF3">
    <property type="entry name" value="PROTEASE DO-LIKE 8, CHLOROPLASTIC"/>
    <property type="match status" value="1"/>
</dbReference>
<sequence length="418" mass="46683">MKFNVIGLLWFSCFSVWAFSVSDYSADTLFGTYENSIFQVRIIDVHSGNQSVIGTGFLIEDGARLATNYHVISPVINKPEQYRIEIIKEGVTYEMAIVSFDVVHDLAVLTSKQSTPLGQGIRLSDRLLKKGVTLYSIGNPHDIGMTVVDGTYNGLVEHQFLDLIHFSGAINPGMSGGPTINNQGEVVGINVATSGDQIGFLVPVDKLKQLLQNRDKHQNYYDLMLDQIAAFSHRAIDEILNKPWPSEAMGDAQVVGKVSESMSCWGHSRNRKEVGLYTIAKGCSNKDQIYISQQFHTGFIEYEFQHFKAQTWDPLVFYRYVTGKLSGAVPGNKAGKDDVGNYVCEISVVGTPVLSFEKKVNYCVRSYKKIKGLYDIFYLAVSIDRENTALMEHYTLAGVTEVAANRFLNRFIESSSWQ</sequence>
<evidence type="ECO:0000256" key="4">
    <source>
        <dbReference type="SAM" id="SignalP"/>
    </source>
</evidence>
<feature type="signal peptide" evidence="4">
    <location>
        <begin position="1"/>
        <end position="18"/>
    </location>
</feature>